<name>A0A0G2SS66_9CAUD</name>
<dbReference type="Proteomes" id="UP000202749">
    <property type="component" value="Segment"/>
</dbReference>
<dbReference type="KEGG" id="vg:26622886"/>
<dbReference type="EMBL" id="KP890823">
    <property type="protein sequence ID" value="AKA61949.1"/>
    <property type="molecule type" value="Genomic_DNA"/>
</dbReference>
<keyword evidence="2" id="KW-1185">Reference proteome</keyword>
<sequence length="200" mass="23223">MIKNIKFEDLVPGFTFYVGYGTTPYGTPINMVEKYTVVAKPHQESFSFSSELIWWVVCIDKNGFKTCKSLSDMNTIIKGNDSKRYNKNFAFYSFADAEKYTKNWSDVIDQLEVIHLERKQVQQALANKIQDNKLVTVEDVKKVKEFFASKQFEFTNEPGWETYFKLSKMSDGQMFNSMKSILVEATNMILDQMIKDLEGK</sequence>
<dbReference type="InterPro" id="IPR057112">
    <property type="entry name" value="Phage_g100"/>
</dbReference>
<dbReference type="RefSeq" id="YP_009195505.1">
    <property type="nucleotide sequence ID" value="NC_028762.1"/>
</dbReference>
<proteinExistence type="predicted"/>
<accession>A0A0G2SS66</accession>
<protein>
    <submittedName>
        <fullName evidence="1">Uncharacterized protein</fullName>
    </submittedName>
</protein>
<organism evidence="1 2">
    <name type="scientific">Proteus phage vB_PmiM_Pm5461</name>
    <dbReference type="NCBI Taxonomy" id="1636250"/>
    <lineage>
        <taxon>Viruses</taxon>
        <taxon>Duplodnaviria</taxon>
        <taxon>Heunggongvirae</taxon>
        <taxon>Uroviricota</taxon>
        <taxon>Caudoviricetes</taxon>
        <taxon>Pantevenvirales</taxon>
        <taxon>Straboviridae</taxon>
        <taxon>Bragavirus</taxon>
        <taxon>Bragavirus pm5461</taxon>
    </lineage>
</organism>
<evidence type="ECO:0000313" key="2">
    <source>
        <dbReference type="Proteomes" id="UP000202749"/>
    </source>
</evidence>
<evidence type="ECO:0000313" key="1">
    <source>
        <dbReference type="EMBL" id="AKA61949.1"/>
    </source>
</evidence>
<gene>
    <name evidence="1" type="ORF">Pm5461_086</name>
</gene>
<dbReference type="GeneID" id="26622886"/>
<dbReference type="Pfam" id="PF23772">
    <property type="entry name" value="Phage_g100"/>
    <property type="match status" value="1"/>
</dbReference>
<reference evidence="1 2" key="1">
    <citation type="submission" date="2015-03" db="EMBL/GenBank/DDBJ databases">
        <authorList>
            <person name="Melo L.D.R."/>
            <person name="Veiga P."/>
            <person name="Cerca N."/>
            <person name="Kropinski A.M."/>
            <person name="Azeredo J."/>
            <person name="Almeida C."/>
            <person name="Sillankorva S."/>
        </authorList>
    </citation>
    <scope>NUCLEOTIDE SEQUENCE [LARGE SCALE GENOMIC DNA]</scope>
</reference>